<keyword evidence="4" id="KW-1185">Reference proteome</keyword>
<protein>
    <submittedName>
        <fullName evidence="3">Uncharacterized protein</fullName>
    </submittedName>
</protein>
<feature type="chain" id="PRO_5023018910" evidence="2">
    <location>
        <begin position="19"/>
        <end position="135"/>
    </location>
</feature>
<evidence type="ECO:0000313" key="3">
    <source>
        <dbReference type="EMBL" id="MPC13175.1"/>
    </source>
</evidence>
<dbReference type="Proteomes" id="UP000324222">
    <property type="component" value="Unassembled WGS sequence"/>
</dbReference>
<gene>
    <name evidence="3" type="ORF">E2C01_005898</name>
</gene>
<proteinExistence type="predicted"/>
<dbReference type="PRINTS" id="PR00021">
    <property type="entry name" value="PRORICH"/>
</dbReference>
<accession>A0A5B7CVM9</accession>
<comment type="caution">
    <text evidence="3">The sequence shown here is derived from an EMBL/GenBank/DDBJ whole genome shotgun (WGS) entry which is preliminary data.</text>
</comment>
<name>A0A5B7CVM9_PORTR</name>
<dbReference type="AlphaFoldDB" id="A0A5B7CVM9"/>
<evidence type="ECO:0000313" key="4">
    <source>
        <dbReference type="Proteomes" id="UP000324222"/>
    </source>
</evidence>
<evidence type="ECO:0000256" key="2">
    <source>
        <dbReference type="SAM" id="SignalP"/>
    </source>
</evidence>
<evidence type="ECO:0000256" key="1">
    <source>
        <dbReference type="SAM" id="MobiDB-lite"/>
    </source>
</evidence>
<reference evidence="3 4" key="1">
    <citation type="submission" date="2019-05" db="EMBL/GenBank/DDBJ databases">
        <title>Another draft genome of Portunus trituberculatus and its Hox gene families provides insights of decapod evolution.</title>
        <authorList>
            <person name="Jeong J.-H."/>
            <person name="Song I."/>
            <person name="Kim S."/>
            <person name="Choi T."/>
            <person name="Kim D."/>
            <person name="Ryu S."/>
            <person name="Kim W."/>
        </authorList>
    </citation>
    <scope>NUCLEOTIDE SEQUENCE [LARGE SCALE GENOMIC DNA]</scope>
    <source>
        <tissue evidence="3">Muscle</tissue>
    </source>
</reference>
<sequence>MRVFLLCLVFALVGLGASLREKQSGRGAGFEASSKHDTCGQSRTWDPPRETCEPPKMCCPSKPKCDPCKPSPCEPCPPPCPEPCPEPCPQPCKPPCKECVKECKVPCPESPKCCLECSEEEAEQNVVLAAGILSS</sequence>
<feature type="signal peptide" evidence="2">
    <location>
        <begin position="1"/>
        <end position="18"/>
    </location>
</feature>
<organism evidence="3 4">
    <name type="scientific">Portunus trituberculatus</name>
    <name type="common">Swimming crab</name>
    <name type="synonym">Neptunus trituberculatus</name>
    <dbReference type="NCBI Taxonomy" id="210409"/>
    <lineage>
        <taxon>Eukaryota</taxon>
        <taxon>Metazoa</taxon>
        <taxon>Ecdysozoa</taxon>
        <taxon>Arthropoda</taxon>
        <taxon>Crustacea</taxon>
        <taxon>Multicrustacea</taxon>
        <taxon>Malacostraca</taxon>
        <taxon>Eumalacostraca</taxon>
        <taxon>Eucarida</taxon>
        <taxon>Decapoda</taxon>
        <taxon>Pleocyemata</taxon>
        <taxon>Brachyura</taxon>
        <taxon>Eubrachyura</taxon>
        <taxon>Portunoidea</taxon>
        <taxon>Portunidae</taxon>
        <taxon>Portuninae</taxon>
        <taxon>Portunus</taxon>
    </lineage>
</organism>
<dbReference type="EMBL" id="VSRR010000263">
    <property type="protein sequence ID" value="MPC13175.1"/>
    <property type="molecule type" value="Genomic_DNA"/>
</dbReference>
<feature type="region of interest" description="Disordered" evidence="1">
    <location>
        <begin position="23"/>
        <end position="46"/>
    </location>
</feature>
<keyword evidence="2" id="KW-0732">Signal</keyword>